<accession>A0A060QHX1</accession>
<protein>
    <submittedName>
        <fullName evidence="1">Uncharacterized protein</fullName>
    </submittedName>
</protein>
<dbReference type="AlphaFoldDB" id="A0A060QHX1"/>
<gene>
    <name evidence="1" type="ORF">ASAP_2500</name>
</gene>
<reference evidence="1 2" key="1">
    <citation type="journal article" date="2014" name="Genome Biol. Evol.">
        <title>Acetic acid bacteria genomes reveal functional traits for adaptation to life in insect guts.</title>
        <authorList>
            <person name="Chouaia B."/>
            <person name="Gaiarsa S."/>
            <person name="Crotti E."/>
            <person name="Comandatore F."/>
            <person name="Degli Esposti M."/>
            <person name="Ricci I."/>
            <person name="Alma A."/>
            <person name="Favia G."/>
            <person name="Bandi C."/>
            <person name="Daffonchio D."/>
        </authorList>
    </citation>
    <scope>NUCLEOTIDE SEQUENCE [LARGE SCALE GENOMIC DNA]</scope>
    <source>
        <strain evidence="1 2">SF2.1</strain>
    </source>
</reference>
<organism evidence="1 2">
    <name type="scientific">Asaia bogorensis</name>
    <dbReference type="NCBI Taxonomy" id="91915"/>
    <lineage>
        <taxon>Bacteria</taxon>
        <taxon>Pseudomonadati</taxon>
        <taxon>Pseudomonadota</taxon>
        <taxon>Alphaproteobacteria</taxon>
        <taxon>Acetobacterales</taxon>
        <taxon>Acetobacteraceae</taxon>
        <taxon>Asaia</taxon>
    </lineage>
</organism>
<evidence type="ECO:0000313" key="2">
    <source>
        <dbReference type="Proteomes" id="UP000027583"/>
    </source>
</evidence>
<evidence type="ECO:0000313" key="1">
    <source>
        <dbReference type="EMBL" id="CDG40545.1"/>
    </source>
</evidence>
<comment type="caution">
    <text evidence="1">The sequence shown here is derived from an EMBL/GenBank/DDBJ whole genome shotgun (WGS) entry which is preliminary data.</text>
</comment>
<dbReference type="Proteomes" id="UP000027583">
    <property type="component" value="Unassembled WGS sequence"/>
</dbReference>
<dbReference type="EMBL" id="CBLX010000019">
    <property type="protein sequence ID" value="CDG40545.1"/>
    <property type="molecule type" value="Genomic_DNA"/>
</dbReference>
<reference evidence="1 2" key="2">
    <citation type="journal article" date="2014" name="PLoS ONE">
        <title>Evolution of mitochondria reconstructed from the energy metabolism of living bacteria.</title>
        <authorList>
            <person name="Degli Esposti M."/>
            <person name="Chouaia B."/>
            <person name="Comandatore F."/>
            <person name="Crotti E."/>
            <person name="Sassera D."/>
            <person name="Lievens P.M."/>
            <person name="Daffonchio D."/>
            <person name="Bandi C."/>
        </authorList>
    </citation>
    <scope>NUCLEOTIDE SEQUENCE [LARGE SCALE GENOMIC DNA]</scope>
    <source>
        <strain evidence="1 2">SF2.1</strain>
    </source>
</reference>
<sequence length="59" mass="6708">MWRPQGPITGIRFKDAKSCTRIRGLPSREKYQTRKSICLIGFPGVTLCKASPLRGVQRF</sequence>
<name>A0A060QHX1_9PROT</name>
<proteinExistence type="predicted"/>